<dbReference type="PATRIC" id="fig|1359194.3.peg.1735"/>
<name>A0A0F3QEI8_RICBE</name>
<gene>
    <name evidence="1" type="ORF">RBEMOGI_1693</name>
</gene>
<dbReference type="Proteomes" id="UP000033689">
    <property type="component" value="Unassembled WGS sequence"/>
</dbReference>
<protein>
    <submittedName>
        <fullName evidence="1">Uncharacterized protein</fullName>
    </submittedName>
</protein>
<dbReference type="EMBL" id="LAOJ01000004">
    <property type="protein sequence ID" value="KJV90958.1"/>
    <property type="molecule type" value="Genomic_DNA"/>
</dbReference>
<proteinExistence type="predicted"/>
<evidence type="ECO:0000313" key="2">
    <source>
        <dbReference type="Proteomes" id="UP000033689"/>
    </source>
</evidence>
<comment type="caution">
    <text evidence="1">The sequence shown here is derived from an EMBL/GenBank/DDBJ whole genome shotgun (WGS) entry which is preliminary data.</text>
</comment>
<evidence type="ECO:0000313" key="1">
    <source>
        <dbReference type="EMBL" id="KJV90958.1"/>
    </source>
</evidence>
<accession>A0A0F3QEI8</accession>
<sequence length="95" mass="11619">MQQEELFFRVVSIRNFYKSFLLNPESDFEKKINEIIFKFKPHKITLRSPKSTFRNIEIILQINDEPKEEFVKELEKLNLQETKYKFSIFNKNNKT</sequence>
<reference evidence="1 2" key="1">
    <citation type="submission" date="2015-02" db="EMBL/GenBank/DDBJ databases">
        <title>Genome Sequencing of Rickettsiales.</title>
        <authorList>
            <person name="Daugherty S.C."/>
            <person name="Su Q."/>
            <person name="Abolude K."/>
            <person name="Beier-Sexton M."/>
            <person name="Carlyon J.A."/>
            <person name="Carter R."/>
            <person name="Day N.P."/>
            <person name="Dumler S.J."/>
            <person name="Dyachenko V."/>
            <person name="Godinez A."/>
            <person name="Kurtti T.J."/>
            <person name="Lichay M."/>
            <person name="Mullins K.E."/>
            <person name="Ott S."/>
            <person name="Pappas-Brown V."/>
            <person name="Paris D.H."/>
            <person name="Patel P."/>
            <person name="Richards A.L."/>
            <person name="Sadzewicz L."/>
            <person name="Sears K."/>
            <person name="Seidman D."/>
            <person name="Sengamalay N."/>
            <person name="Stenos J."/>
            <person name="Tallon L.J."/>
            <person name="Vincent G."/>
            <person name="Fraser C.M."/>
            <person name="Munderloh U."/>
            <person name="Dunning-Hotopp J.C."/>
        </authorList>
    </citation>
    <scope>NUCLEOTIDE SEQUENCE [LARGE SCALE GENOMIC DNA]</scope>
    <source>
        <strain evidence="1 2">RML Mogi</strain>
    </source>
</reference>
<dbReference type="AlphaFoldDB" id="A0A0F3QEI8"/>
<organism evidence="1 2">
    <name type="scientific">Rickettsia bellii str. RML Mogi</name>
    <dbReference type="NCBI Taxonomy" id="1359194"/>
    <lineage>
        <taxon>Bacteria</taxon>
        <taxon>Pseudomonadati</taxon>
        <taxon>Pseudomonadota</taxon>
        <taxon>Alphaproteobacteria</taxon>
        <taxon>Rickettsiales</taxon>
        <taxon>Rickettsiaceae</taxon>
        <taxon>Rickettsieae</taxon>
        <taxon>Rickettsia</taxon>
        <taxon>belli group</taxon>
    </lineage>
</organism>